<organism evidence="3 4">
    <name type="scientific">Mesorhizobium kowhaii</name>
    <dbReference type="NCBI Taxonomy" id="1300272"/>
    <lineage>
        <taxon>Bacteria</taxon>
        <taxon>Pseudomonadati</taxon>
        <taxon>Pseudomonadota</taxon>
        <taxon>Alphaproteobacteria</taxon>
        <taxon>Hyphomicrobiales</taxon>
        <taxon>Phyllobacteriaceae</taxon>
        <taxon>Mesorhizobium</taxon>
    </lineage>
</organism>
<protein>
    <submittedName>
        <fullName evidence="3">Uncharacterized protein</fullName>
    </submittedName>
</protein>
<dbReference type="AlphaFoldDB" id="A0A2W7BWJ7"/>
<dbReference type="EMBL" id="MZXV01000062">
    <property type="protein sequence ID" value="PZV34957.1"/>
    <property type="molecule type" value="Genomic_DNA"/>
</dbReference>
<sequence>MMIAPVIFALLLGAFIFVILPHAGIARRTLSVGIFLALITVVYVGASELLGRPKPLTLEWRDTAKAQVVGAVPVENQAIYVWLTTPGSTEPRFYVLPWSQQAAQQLQDAMGKAEADGTGVEMKMKGTDAGLDTREPMFYASPQPALPTKDYQSGVSPLVYTQPGRTADGTL</sequence>
<feature type="region of interest" description="Disordered" evidence="1">
    <location>
        <begin position="150"/>
        <end position="171"/>
    </location>
</feature>
<proteinExistence type="predicted"/>
<evidence type="ECO:0000256" key="2">
    <source>
        <dbReference type="SAM" id="Phobius"/>
    </source>
</evidence>
<keyword evidence="2" id="KW-0472">Membrane</keyword>
<feature type="transmembrane region" description="Helical" evidence="2">
    <location>
        <begin position="31"/>
        <end position="51"/>
    </location>
</feature>
<evidence type="ECO:0000256" key="1">
    <source>
        <dbReference type="SAM" id="MobiDB-lite"/>
    </source>
</evidence>
<dbReference type="Proteomes" id="UP000248616">
    <property type="component" value="Unassembled WGS sequence"/>
</dbReference>
<evidence type="ECO:0000313" key="4">
    <source>
        <dbReference type="Proteomes" id="UP000248616"/>
    </source>
</evidence>
<dbReference type="RefSeq" id="WP_111547340.1">
    <property type="nucleotide sequence ID" value="NZ_MZXV01000062.1"/>
</dbReference>
<name>A0A2W7BWJ7_9HYPH</name>
<gene>
    <name evidence="3" type="ORF">B5V02_28060</name>
</gene>
<keyword evidence="4" id="KW-1185">Reference proteome</keyword>
<reference evidence="4" key="1">
    <citation type="submission" date="2017-03" db="EMBL/GenBank/DDBJ databases">
        <authorList>
            <person name="Safronova V.I."/>
            <person name="Sazanova A.L."/>
            <person name="Chirak E.R."/>
        </authorList>
    </citation>
    <scope>NUCLEOTIDE SEQUENCE [LARGE SCALE GENOMIC DNA]</scope>
    <source>
        <strain evidence="4">Ach-343</strain>
    </source>
</reference>
<keyword evidence="2" id="KW-1133">Transmembrane helix</keyword>
<dbReference type="OrthoDB" id="8074224at2"/>
<accession>A0A2W7BWJ7</accession>
<comment type="caution">
    <text evidence="3">The sequence shown here is derived from an EMBL/GenBank/DDBJ whole genome shotgun (WGS) entry which is preliminary data.</text>
</comment>
<keyword evidence="2" id="KW-0812">Transmembrane</keyword>
<evidence type="ECO:0000313" key="3">
    <source>
        <dbReference type="EMBL" id="PZV34957.1"/>
    </source>
</evidence>